<evidence type="ECO:0000313" key="3">
    <source>
        <dbReference type="Proteomes" id="UP000779508"/>
    </source>
</evidence>
<feature type="transmembrane region" description="Helical" evidence="1">
    <location>
        <begin position="48"/>
        <end position="67"/>
    </location>
</feature>
<accession>A0ABS6G5B8</accession>
<evidence type="ECO:0000313" key="2">
    <source>
        <dbReference type="EMBL" id="MBU5676907.1"/>
    </source>
</evidence>
<organism evidence="2 3">
    <name type="scientific">Alkaliphilus flagellatus</name>
    <dbReference type="NCBI Taxonomy" id="2841507"/>
    <lineage>
        <taxon>Bacteria</taxon>
        <taxon>Bacillati</taxon>
        <taxon>Bacillota</taxon>
        <taxon>Clostridia</taxon>
        <taxon>Peptostreptococcales</taxon>
        <taxon>Natronincolaceae</taxon>
        <taxon>Alkaliphilus</taxon>
    </lineage>
</organism>
<keyword evidence="1" id="KW-1133">Transmembrane helix</keyword>
<name>A0ABS6G5B8_9FIRM</name>
<feature type="transmembrane region" description="Helical" evidence="1">
    <location>
        <begin position="87"/>
        <end position="108"/>
    </location>
</feature>
<feature type="transmembrane region" description="Helical" evidence="1">
    <location>
        <begin position="9"/>
        <end position="28"/>
    </location>
</feature>
<comment type="caution">
    <text evidence="2">The sequence shown here is derived from an EMBL/GenBank/DDBJ whole genome shotgun (WGS) entry which is preliminary data.</text>
</comment>
<gene>
    <name evidence="2" type="ORF">KQI88_10810</name>
</gene>
<protein>
    <submittedName>
        <fullName evidence="2">Uncharacterized protein</fullName>
    </submittedName>
</protein>
<sequence length="109" mass="12257">MKRFYKKTISILTIIFYILLQNTFVFAINLQNSKIAKGFENLVKDATSLLMLLAPIVGGLLIGYFFLRKSGADEMDQKTWQKRINTAIYSVVGVVVSSALINLIIGYFA</sequence>
<keyword evidence="1" id="KW-0812">Transmembrane</keyword>
<dbReference type="RefSeq" id="WP_216417236.1">
    <property type="nucleotide sequence ID" value="NZ_JAHLQK010000004.1"/>
</dbReference>
<dbReference type="Proteomes" id="UP000779508">
    <property type="component" value="Unassembled WGS sequence"/>
</dbReference>
<keyword evidence="1" id="KW-0472">Membrane</keyword>
<keyword evidence="3" id="KW-1185">Reference proteome</keyword>
<proteinExistence type="predicted"/>
<evidence type="ECO:0000256" key="1">
    <source>
        <dbReference type="SAM" id="Phobius"/>
    </source>
</evidence>
<dbReference type="EMBL" id="JAHLQK010000004">
    <property type="protein sequence ID" value="MBU5676907.1"/>
    <property type="molecule type" value="Genomic_DNA"/>
</dbReference>
<reference evidence="2 3" key="1">
    <citation type="submission" date="2021-06" db="EMBL/GenBank/DDBJ databases">
        <authorList>
            <person name="Sun Q."/>
            <person name="Li D."/>
        </authorList>
    </citation>
    <scope>NUCLEOTIDE SEQUENCE [LARGE SCALE GENOMIC DNA]</scope>
    <source>
        <strain evidence="2 3">MSJ-5</strain>
    </source>
</reference>